<feature type="compositionally biased region" description="Basic and acidic residues" evidence="1">
    <location>
        <begin position="203"/>
        <end position="212"/>
    </location>
</feature>
<feature type="region of interest" description="Disordered" evidence="1">
    <location>
        <begin position="191"/>
        <end position="220"/>
    </location>
</feature>
<organism evidence="2 3">
    <name type="scientific">Oculimacula yallundae</name>
    <dbReference type="NCBI Taxonomy" id="86028"/>
    <lineage>
        <taxon>Eukaryota</taxon>
        <taxon>Fungi</taxon>
        <taxon>Dikarya</taxon>
        <taxon>Ascomycota</taxon>
        <taxon>Pezizomycotina</taxon>
        <taxon>Leotiomycetes</taxon>
        <taxon>Helotiales</taxon>
        <taxon>Ploettnerulaceae</taxon>
        <taxon>Oculimacula</taxon>
    </lineage>
</organism>
<gene>
    <name evidence="2" type="ORF">VTL71DRAFT_1657</name>
</gene>
<sequence length="220" mass="25018">MSNNANRHEKRHGHEEEDPILTEKIPTFDDTRIRHHKDKKLLAAIKTYFKDFTTGNFDAIRDGESDEYTMTDIPIGAIRHPKDMWYGENKGFTGLLEGLRVEAISLYGSCKPGDFAIMEHVVWFTLKIDPPKEAEIHIGTGLKKGDHAGMVNIAVLWWNEKGNICKELEYGRMTWPGFDVKDFDVKSSDTKTVSASANEGEEGIDKSSDIRPPEYYLSPR</sequence>
<evidence type="ECO:0000313" key="3">
    <source>
        <dbReference type="Proteomes" id="UP001595075"/>
    </source>
</evidence>
<name>A0ABR4CBC7_9HELO</name>
<evidence type="ECO:0008006" key="4">
    <source>
        <dbReference type="Google" id="ProtNLM"/>
    </source>
</evidence>
<keyword evidence="3" id="KW-1185">Reference proteome</keyword>
<dbReference type="EMBL" id="JAZHXI010000010">
    <property type="protein sequence ID" value="KAL2067233.1"/>
    <property type="molecule type" value="Genomic_DNA"/>
</dbReference>
<comment type="caution">
    <text evidence="2">The sequence shown here is derived from an EMBL/GenBank/DDBJ whole genome shotgun (WGS) entry which is preliminary data.</text>
</comment>
<proteinExistence type="predicted"/>
<evidence type="ECO:0000256" key="1">
    <source>
        <dbReference type="SAM" id="MobiDB-lite"/>
    </source>
</evidence>
<protein>
    <recommendedName>
        <fullName evidence="4">SnoaL-like domain-containing protein</fullName>
    </recommendedName>
</protein>
<dbReference type="Proteomes" id="UP001595075">
    <property type="component" value="Unassembled WGS sequence"/>
</dbReference>
<evidence type="ECO:0000313" key="2">
    <source>
        <dbReference type="EMBL" id="KAL2067233.1"/>
    </source>
</evidence>
<reference evidence="2 3" key="1">
    <citation type="journal article" date="2024" name="Commun. Biol.">
        <title>Comparative genomic analysis of thermophilic fungi reveals convergent evolutionary adaptations and gene losses.</title>
        <authorList>
            <person name="Steindorff A.S."/>
            <person name="Aguilar-Pontes M.V."/>
            <person name="Robinson A.J."/>
            <person name="Andreopoulos B."/>
            <person name="LaButti K."/>
            <person name="Kuo A."/>
            <person name="Mondo S."/>
            <person name="Riley R."/>
            <person name="Otillar R."/>
            <person name="Haridas S."/>
            <person name="Lipzen A."/>
            <person name="Grimwood J."/>
            <person name="Schmutz J."/>
            <person name="Clum A."/>
            <person name="Reid I.D."/>
            <person name="Moisan M.C."/>
            <person name="Butler G."/>
            <person name="Nguyen T.T.M."/>
            <person name="Dewar K."/>
            <person name="Conant G."/>
            <person name="Drula E."/>
            <person name="Henrissat B."/>
            <person name="Hansel C."/>
            <person name="Singer S."/>
            <person name="Hutchinson M.I."/>
            <person name="de Vries R.P."/>
            <person name="Natvig D.O."/>
            <person name="Powell A.J."/>
            <person name="Tsang A."/>
            <person name="Grigoriev I.V."/>
        </authorList>
    </citation>
    <scope>NUCLEOTIDE SEQUENCE [LARGE SCALE GENOMIC DNA]</scope>
    <source>
        <strain evidence="2 3">CBS 494.80</strain>
    </source>
</reference>
<accession>A0ABR4CBC7</accession>
<feature type="region of interest" description="Disordered" evidence="1">
    <location>
        <begin position="1"/>
        <end position="23"/>
    </location>
</feature>